<dbReference type="InterPro" id="IPR029045">
    <property type="entry name" value="ClpP/crotonase-like_dom_sf"/>
</dbReference>
<evidence type="ECO:0000313" key="9">
    <source>
        <dbReference type="Proteomes" id="UP000541810"/>
    </source>
</evidence>
<dbReference type="GO" id="GO:0008236">
    <property type="term" value="F:serine-type peptidase activity"/>
    <property type="evidence" value="ECO:0007669"/>
    <property type="project" value="UniProtKB-KW"/>
</dbReference>
<evidence type="ECO:0000256" key="6">
    <source>
        <dbReference type="SAM" id="SignalP"/>
    </source>
</evidence>
<name>A0A7X0H8A9_9BACT</name>
<gene>
    <name evidence="8" type="ORF">HNQ40_002769</name>
</gene>
<dbReference type="FunFam" id="2.30.42.10:FF:000063">
    <property type="entry name" value="Peptidase, S41 family"/>
    <property type="match status" value="1"/>
</dbReference>
<evidence type="ECO:0000256" key="2">
    <source>
        <dbReference type="ARBA" id="ARBA00022670"/>
    </source>
</evidence>
<dbReference type="PROSITE" id="PS50106">
    <property type="entry name" value="PDZ"/>
    <property type="match status" value="1"/>
</dbReference>
<dbReference type="GO" id="GO:0030288">
    <property type="term" value="C:outer membrane-bounded periplasmic space"/>
    <property type="evidence" value="ECO:0007669"/>
    <property type="project" value="TreeGrafter"/>
</dbReference>
<proteinExistence type="inferred from homology"/>
<dbReference type="RefSeq" id="WP_184678462.1">
    <property type="nucleotide sequence ID" value="NZ_JACHGY010000001.1"/>
</dbReference>
<dbReference type="Gene3D" id="3.90.226.10">
    <property type="entry name" value="2-enoyl-CoA Hydratase, Chain A, domain 1"/>
    <property type="match status" value="1"/>
</dbReference>
<evidence type="ECO:0000313" key="8">
    <source>
        <dbReference type="EMBL" id="MBB6430963.1"/>
    </source>
</evidence>
<dbReference type="PANTHER" id="PTHR32060">
    <property type="entry name" value="TAIL-SPECIFIC PROTEASE"/>
    <property type="match status" value="1"/>
</dbReference>
<evidence type="ECO:0000256" key="5">
    <source>
        <dbReference type="RuleBase" id="RU004404"/>
    </source>
</evidence>
<dbReference type="GO" id="GO:0006508">
    <property type="term" value="P:proteolysis"/>
    <property type="evidence" value="ECO:0007669"/>
    <property type="project" value="UniProtKB-KW"/>
</dbReference>
<dbReference type="Gene3D" id="3.30.750.44">
    <property type="match status" value="1"/>
</dbReference>
<dbReference type="EMBL" id="JACHGY010000001">
    <property type="protein sequence ID" value="MBB6430963.1"/>
    <property type="molecule type" value="Genomic_DNA"/>
</dbReference>
<dbReference type="SUPFAM" id="SSF50156">
    <property type="entry name" value="PDZ domain-like"/>
    <property type="match status" value="1"/>
</dbReference>
<feature type="signal peptide" evidence="6">
    <location>
        <begin position="1"/>
        <end position="20"/>
    </location>
</feature>
<dbReference type="GO" id="GO:0004175">
    <property type="term" value="F:endopeptidase activity"/>
    <property type="evidence" value="ECO:0007669"/>
    <property type="project" value="TreeGrafter"/>
</dbReference>
<dbReference type="CDD" id="cd07560">
    <property type="entry name" value="Peptidase_S41_CPP"/>
    <property type="match status" value="1"/>
</dbReference>
<accession>A0A7X0H8A9</accession>
<dbReference type="Proteomes" id="UP000541810">
    <property type="component" value="Unassembled WGS sequence"/>
</dbReference>
<organism evidence="8 9">
    <name type="scientific">Algisphaera agarilytica</name>
    <dbReference type="NCBI Taxonomy" id="1385975"/>
    <lineage>
        <taxon>Bacteria</taxon>
        <taxon>Pseudomonadati</taxon>
        <taxon>Planctomycetota</taxon>
        <taxon>Phycisphaerae</taxon>
        <taxon>Phycisphaerales</taxon>
        <taxon>Phycisphaeraceae</taxon>
        <taxon>Algisphaera</taxon>
    </lineage>
</organism>
<feature type="chain" id="PRO_5031524816" evidence="6">
    <location>
        <begin position="21"/>
        <end position="740"/>
    </location>
</feature>
<dbReference type="CDD" id="cd06782">
    <property type="entry name" value="cpPDZ_CPP-like"/>
    <property type="match status" value="1"/>
</dbReference>
<dbReference type="InterPro" id="IPR001478">
    <property type="entry name" value="PDZ"/>
</dbReference>
<dbReference type="Pfam" id="PF03572">
    <property type="entry name" value="Peptidase_S41"/>
    <property type="match status" value="1"/>
</dbReference>
<dbReference type="Gene3D" id="2.30.42.10">
    <property type="match status" value="1"/>
</dbReference>
<reference evidence="8 9" key="1">
    <citation type="submission" date="2020-08" db="EMBL/GenBank/DDBJ databases">
        <title>Genomic Encyclopedia of Type Strains, Phase IV (KMG-IV): sequencing the most valuable type-strain genomes for metagenomic binning, comparative biology and taxonomic classification.</title>
        <authorList>
            <person name="Goeker M."/>
        </authorList>
    </citation>
    <scope>NUCLEOTIDE SEQUENCE [LARGE SCALE GENOMIC DNA]</scope>
    <source>
        <strain evidence="8 9">DSM 103725</strain>
    </source>
</reference>
<keyword evidence="6" id="KW-0732">Signal</keyword>
<keyword evidence="3 5" id="KW-0378">Hydrolase</keyword>
<dbReference type="SMART" id="SM00228">
    <property type="entry name" value="PDZ"/>
    <property type="match status" value="1"/>
</dbReference>
<keyword evidence="2 5" id="KW-0645">Protease</keyword>
<keyword evidence="4 5" id="KW-0720">Serine protease</keyword>
<dbReference type="SMART" id="SM00245">
    <property type="entry name" value="TSPc"/>
    <property type="match status" value="1"/>
</dbReference>
<dbReference type="AlphaFoldDB" id="A0A7X0H8A9"/>
<dbReference type="NCBIfam" id="TIGR00225">
    <property type="entry name" value="prc"/>
    <property type="match status" value="1"/>
</dbReference>
<evidence type="ECO:0000256" key="1">
    <source>
        <dbReference type="ARBA" id="ARBA00009179"/>
    </source>
</evidence>
<comment type="similarity">
    <text evidence="1 5">Belongs to the peptidase S41A family.</text>
</comment>
<dbReference type="InterPro" id="IPR004447">
    <property type="entry name" value="Peptidase_S41A"/>
</dbReference>
<evidence type="ECO:0000256" key="3">
    <source>
        <dbReference type="ARBA" id="ARBA00022801"/>
    </source>
</evidence>
<evidence type="ECO:0000259" key="7">
    <source>
        <dbReference type="PROSITE" id="PS50106"/>
    </source>
</evidence>
<protein>
    <submittedName>
        <fullName evidence="8">C-terminal peptidase prc</fullName>
    </submittedName>
</protein>
<dbReference type="GO" id="GO:0007165">
    <property type="term" value="P:signal transduction"/>
    <property type="evidence" value="ECO:0007669"/>
    <property type="project" value="TreeGrafter"/>
</dbReference>
<sequence>MTAVGCVLAFSAGFASPSSADEALASLETMASEGRFDDLLNAIQADPNRHEAEDAASLVASLERYRENEQVREQRRTDAYEDAFETVSKEIEAGDLEEALVAAIEAHSIADAPLLVLRDPAVMDLVKKTEIAAKQAELDEDWVEASVLFGRLHLLYEEDARYRDDVKRVSSHLRVLALYAPEELRALQEARAKRVGREDELNRARPDDETWETRLSGINDEMLRESLRTVAQFHIDHEGYNKLLVGAIEPLLTLLDTPSLAGTFESLGDEAKRNAFRGDLLRMKAELIDADRELTEFRALSRLDEILAQNQRTVKLPEAVMVYEMTEGALGTLDDFSSMYWPEDIDFLSRSTQGSFTGIGVQIAKRNEQLTVVSPLNGTPAQRAGLKADDVIATVNGKDTSSWSLNKAVREITGPRGTEVELGIRRIGEPELLPYTIKRDRIEIQSVKGWAHTEDGGWDYWIDQPSGIGYIRLTQFIPQSVNKIDQAVADLQRTGHLNSLILDLRHNPGGLLTSAIDIVNRFLDDGPILYTVDGDQEVQSYWDAKRRDTYPDFEVVILINRGSASASEIVSGALQDRDRAFVIGDRSYGKGSVQDVHWFPPRTREPKYGLKVTTQYYQLPKGRIIHRKPDSETWGIDPDLTVDVTNQTVAWNLELRQEIDVIRDADADSIEVKMTKPWVELGGFTPVDIDADNADETVEVPRPQPHDLLDLGLDPQLEAALLVLKTRQIVEDTAVAQATE</sequence>
<dbReference type="Pfam" id="PF00595">
    <property type="entry name" value="PDZ"/>
    <property type="match status" value="1"/>
</dbReference>
<dbReference type="InterPro" id="IPR005151">
    <property type="entry name" value="Tail-specific_protease"/>
</dbReference>
<comment type="caution">
    <text evidence="8">The sequence shown here is derived from an EMBL/GenBank/DDBJ whole genome shotgun (WGS) entry which is preliminary data.</text>
</comment>
<dbReference type="PANTHER" id="PTHR32060:SF30">
    <property type="entry name" value="CARBOXY-TERMINAL PROCESSING PROTEASE CTPA"/>
    <property type="match status" value="1"/>
</dbReference>
<evidence type="ECO:0000256" key="4">
    <source>
        <dbReference type="ARBA" id="ARBA00022825"/>
    </source>
</evidence>
<feature type="domain" description="PDZ" evidence="7">
    <location>
        <begin position="348"/>
        <end position="412"/>
    </location>
</feature>
<keyword evidence="9" id="KW-1185">Reference proteome</keyword>
<dbReference type="SUPFAM" id="SSF52096">
    <property type="entry name" value="ClpP/crotonase"/>
    <property type="match status" value="1"/>
</dbReference>
<dbReference type="InterPro" id="IPR036034">
    <property type="entry name" value="PDZ_sf"/>
</dbReference>